<name>A0A1B7P5E2_9EURO</name>
<gene>
    <name evidence="7" type="ORF">ACJ72_01405</name>
</gene>
<dbReference type="AlphaFoldDB" id="A0A1B7P5E2"/>
<dbReference type="GO" id="GO:0005634">
    <property type="term" value="C:nucleus"/>
    <property type="evidence" value="ECO:0007669"/>
    <property type="project" value="UniProtKB-SubCell"/>
</dbReference>
<dbReference type="InterPro" id="IPR012583">
    <property type="entry name" value="RIX1_N"/>
</dbReference>
<dbReference type="EMBL" id="LGUA01000094">
    <property type="protein sequence ID" value="OAX84219.1"/>
    <property type="molecule type" value="Genomic_DNA"/>
</dbReference>
<evidence type="ECO:0000256" key="5">
    <source>
        <dbReference type="SAM" id="MobiDB-lite"/>
    </source>
</evidence>
<sequence length="804" mass="87331">MAAPTCLRAATHRLLSTPAKELPPIATYLATAFVDCGSILSAPQNQKSSPGESDPTLLVQKLKARITSLLQDQSAEGRWAGVILVKAIIEAGQWEILRGCEAWVRLFLSILRRSDPSSTKKLCLITLTRIFRLTYPYQTLVREITTPSMPSFITACLDLISVKPVGEQARELKRNTPLLETVLHVFVELLPHHPTIFRPFSSQIHGLILPLIGSSSVPSSLSESGVRLAQQLFISLHQCAPKNTGGEEWLKACRSTISSIHRTSDHLFRGLVEQWESVDTSLPQTSRPKNYNRLVGDDGPDTLGLPTWQGIYAGCERLESLLKLLTGFVLMPTSSTISIPLGSILDVSNRLLSVAPPSLDDALQSGTEVNPEVGREERESLWAVLPKLHMATLDLLRAIIERFGLGSIAIAQSCLDQALWVFEAETHNIHVRIGVYRVLNAILPIIGPSIPKSGVTSLAAVVRSACQDLSPSIANKVVSVNKPADGKSSAKPNPTTTNVDSFLNPNPNATIDAEPSPPNLRDVAAGLLTRLLTFLPTEHIPPYLRTEIDRTAIITKHESVMMASVLNPVPATSSRHDTLSIIPFLTRSHPDSPGVESLLRPRMPVLIGRSKSLELELADEEDEGDEFVPKARTPFVGSSSVMPEGLTRPVNKRALDDDRDDDVQMTDQQSTPPTKSQDVPTSQNKRIRVEAIQPPNSATAAGAGQVSAVPPTNMVERIPDFDKPAPAMQSILARNSRRAAITTEKVEIGNSGSDDIKRETSLMPARGNGTVMSADAGEVDDGSDDEIPTLNIEPDTDEDDEEGE</sequence>
<organism evidence="7 8">
    <name type="scientific">Emergomyces africanus</name>
    <dbReference type="NCBI Taxonomy" id="1955775"/>
    <lineage>
        <taxon>Eukaryota</taxon>
        <taxon>Fungi</taxon>
        <taxon>Dikarya</taxon>
        <taxon>Ascomycota</taxon>
        <taxon>Pezizomycotina</taxon>
        <taxon>Eurotiomycetes</taxon>
        <taxon>Eurotiomycetidae</taxon>
        <taxon>Onygenales</taxon>
        <taxon>Ajellomycetaceae</taxon>
        <taxon>Emergomyces</taxon>
    </lineage>
</organism>
<evidence type="ECO:0000313" key="8">
    <source>
        <dbReference type="Proteomes" id="UP000091918"/>
    </source>
</evidence>
<dbReference type="InterPro" id="IPR016024">
    <property type="entry name" value="ARM-type_fold"/>
</dbReference>
<keyword evidence="4" id="KW-0539">Nucleus</keyword>
<feature type="compositionally biased region" description="Acidic residues" evidence="5">
    <location>
        <begin position="777"/>
        <end position="787"/>
    </location>
</feature>
<dbReference type="PANTHER" id="PTHR34105:SF1">
    <property type="entry name" value="PROLINE-, GLUTAMIC ACID- AND LEUCINE-RICH PROTEIN 1"/>
    <property type="match status" value="1"/>
</dbReference>
<evidence type="ECO:0000259" key="6">
    <source>
        <dbReference type="Pfam" id="PF08167"/>
    </source>
</evidence>
<evidence type="ECO:0000256" key="4">
    <source>
        <dbReference type="ARBA" id="ARBA00023242"/>
    </source>
</evidence>
<comment type="caution">
    <text evidence="7">The sequence shown here is derived from an EMBL/GenBank/DDBJ whole genome shotgun (WGS) entry which is preliminary data.</text>
</comment>
<dbReference type="PANTHER" id="PTHR34105">
    <property type="entry name" value="PROLINE-, GLUTAMIC ACID- AND LEUCINE-RICH PROTEIN 1"/>
    <property type="match status" value="1"/>
</dbReference>
<dbReference type="GO" id="GO:0006364">
    <property type="term" value="P:rRNA processing"/>
    <property type="evidence" value="ECO:0007669"/>
    <property type="project" value="TreeGrafter"/>
</dbReference>
<accession>A0A1B7P5E2</accession>
<reference evidence="7 8" key="1">
    <citation type="submission" date="2015-07" db="EMBL/GenBank/DDBJ databases">
        <title>Emmonsia species relationships and genome sequence.</title>
        <authorList>
            <person name="Cuomo C.A."/>
            <person name="Schwartz I.S."/>
            <person name="Kenyon C."/>
            <person name="de Hoog G.S."/>
            <person name="Govender N.P."/>
            <person name="Botha A."/>
            <person name="Moreno L."/>
            <person name="de Vries M."/>
            <person name="Munoz J.F."/>
            <person name="Stielow J.B."/>
        </authorList>
    </citation>
    <scope>NUCLEOTIDE SEQUENCE [LARGE SCALE GENOMIC DNA]</scope>
    <source>
        <strain evidence="7 8">CBS 136260</strain>
    </source>
</reference>
<dbReference type="Proteomes" id="UP000091918">
    <property type="component" value="Unassembled WGS sequence"/>
</dbReference>
<feature type="compositionally biased region" description="Polar residues" evidence="5">
    <location>
        <begin position="670"/>
        <end position="683"/>
    </location>
</feature>
<protein>
    <recommendedName>
        <fullName evidence="3">Pre-rRNA-processing protein RIX1</fullName>
    </recommendedName>
</protein>
<evidence type="ECO:0000256" key="2">
    <source>
        <dbReference type="ARBA" id="ARBA00010511"/>
    </source>
</evidence>
<evidence type="ECO:0000256" key="3">
    <source>
        <dbReference type="ARBA" id="ARBA00021502"/>
    </source>
</evidence>
<comment type="similarity">
    <text evidence="2">Belongs to the RIX1/PELP1 family.</text>
</comment>
<dbReference type="SUPFAM" id="SSF48371">
    <property type="entry name" value="ARM repeat"/>
    <property type="match status" value="1"/>
</dbReference>
<feature type="region of interest" description="Disordered" evidence="5">
    <location>
        <begin position="619"/>
        <end position="683"/>
    </location>
</feature>
<feature type="domain" description="Pre-rRNA-processing protein RIX1 N-terminal" evidence="6">
    <location>
        <begin position="7"/>
        <end position="216"/>
    </location>
</feature>
<dbReference type="OrthoDB" id="20900at2759"/>
<evidence type="ECO:0000256" key="1">
    <source>
        <dbReference type="ARBA" id="ARBA00004123"/>
    </source>
</evidence>
<feature type="region of interest" description="Disordered" evidence="5">
    <location>
        <begin position="482"/>
        <end position="518"/>
    </location>
</feature>
<keyword evidence="8" id="KW-1185">Reference proteome</keyword>
<proteinExistence type="inferred from homology"/>
<feature type="region of interest" description="Disordered" evidence="5">
    <location>
        <begin position="743"/>
        <end position="804"/>
    </location>
</feature>
<dbReference type="Pfam" id="PF08167">
    <property type="entry name" value="RIX1"/>
    <property type="match status" value="1"/>
</dbReference>
<dbReference type="STRING" id="1658172.A0A1B7P5E2"/>
<feature type="compositionally biased region" description="Acidic residues" evidence="5">
    <location>
        <begin position="794"/>
        <end position="804"/>
    </location>
</feature>
<feature type="compositionally biased region" description="Polar residues" evidence="5">
    <location>
        <begin position="490"/>
        <end position="509"/>
    </location>
</feature>
<comment type="subcellular location">
    <subcellularLocation>
        <location evidence="1">Nucleus</location>
    </subcellularLocation>
</comment>
<evidence type="ECO:0000313" key="7">
    <source>
        <dbReference type="EMBL" id="OAX84219.1"/>
    </source>
</evidence>